<dbReference type="InterPro" id="IPR011009">
    <property type="entry name" value="Kinase-like_dom_sf"/>
</dbReference>
<dbReference type="Pfam" id="PF01636">
    <property type="entry name" value="APH"/>
    <property type="match status" value="1"/>
</dbReference>
<evidence type="ECO:0000256" key="7">
    <source>
        <dbReference type="ARBA" id="ARBA00038240"/>
    </source>
</evidence>
<keyword evidence="2" id="KW-0808">Transferase</keyword>
<comment type="caution">
    <text evidence="9">The sequence shown here is derived from an EMBL/GenBank/DDBJ whole genome shotgun (WGS) entry which is preliminary data.</text>
</comment>
<dbReference type="GO" id="GO:0005524">
    <property type="term" value="F:ATP binding"/>
    <property type="evidence" value="ECO:0007669"/>
    <property type="project" value="UniProtKB-KW"/>
</dbReference>
<evidence type="ECO:0000313" key="9">
    <source>
        <dbReference type="EMBL" id="MCE8539112.1"/>
    </source>
</evidence>
<keyword evidence="3" id="KW-0791">Threonine biosynthesis</keyword>
<dbReference type="RefSeq" id="WP_234217440.1">
    <property type="nucleotide sequence ID" value="NZ_JAGQAF010000011.1"/>
</dbReference>
<name>A0A9Q3WPH2_9RHOB</name>
<protein>
    <submittedName>
        <fullName evidence="9">Homoserine kinase</fullName>
    </submittedName>
</protein>
<evidence type="ECO:0000256" key="4">
    <source>
        <dbReference type="ARBA" id="ARBA00022741"/>
    </source>
</evidence>
<accession>A0A9Q3WPH2</accession>
<dbReference type="GO" id="GO:0004413">
    <property type="term" value="F:homoserine kinase activity"/>
    <property type="evidence" value="ECO:0007669"/>
    <property type="project" value="InterPro"/>
</dbReference>
<dbReference type="InterPro" id="IPR050249">
    <property type="entry name" value="Pseudomonas-type_ThrB"/>
</dbReference>
<dbReference type="InterPro" id="IPR002575">
    <property type="entry name" value="Aminoglycoside_PTrfase"/>
</dbReference>
<dbReference type="PANTHER" id="PTHR21064">
    <property type="entry name" value="AMINOGLYCOSIDE PHOSPHOTRANSFERASE DOMAIN-CONTAINING PROTEIN-RELATED"/>
    <property type="match status" value="1"/>
</dbReference>
<dbReference type="Gene3D" id="3.30.200.20">
    <property type="entry name" value="Phosphorylase Kinase, domain 1"/>
    <property type="match status" value="1"/>
</dbReference>
<keyword evidence="5 9" id="KW-0418">Kinase</keyword>
<dbReference type="Proteomes" id="UP000813672">
    <property type="component" value="Unassembled WGS sequence"/>
</dbReference>
<dbReference type="InterPro" id="IPR005280">
    <property type="entry name" value="Homoserine_kinase_II"/>
</dbReference>
<feature type="domain" description="Aminoglycoside phosphotransferase" evidence="8">
    <location>
        <begin position="21"/>
        <end position="261"/>
    </location>
</feature>
<dbReference type="Gene3D" id="3.90.1200.10">
    <property type="match status" value="1"/>
</dbReference>
<evidence type="ECO:0000313" key="10">
    <source>
        <dbReference type="Proteomes" id="UP000813672"/>
    </source>
</evidence>
<dbReference type="CDD" id="cd05153">
    <property type="entry name" value="HomoserineK_II"/>
    <property type="match status" value="1"/>
</dbReference>
<gene>
    <name evidence="9" type="ORF">KBY27_16775</name>
</gene>
<comment type="similarity">
    <text evidence="7">Belongs to the pseudomonas-type ThrB family.</text>
</comment>
<evidence type="ECO:0000256" key="1">
    <source>
        <dbReference type="ARBA" id="ARBA00022605"/>
    </source>
</evidence>
<dbReference type="EMBL" id="JAGQAF010000011">
    <property type="protein sequence ID" value="MCE8539112.1"/>
    <property type="molecule type" value="Genomic_DNA"/>
</dbReference>
<sequence>MTFALAHALRLWGLDGARHELAAQRENEVWKVSDGTRHYALRFHRPGYRSEAELHSELAWMEMLGKAELLVPQPVRQVDGTLLGRVEGRHVSLLEWLDGRPLGEMGRLAPGLDAEAMGHTIGAQMARMHDLADRWTLPTGFQRPDWRRSGLLGPDPLWGRFWEHPDLDPEQRQLMIATRQRALAGFEGFAPDADQGLIHADLVAENVLVDHDRVAFIDFDDSAWGYRDFDLATVLVKFIGQPEYGRLRAGLCAGYAVRRKVDPGTLDFMLLLRALTYPGWILSRLDEPGGRQRSTRMLDTALRLAGDFMEERLR</sequence>
<keyword evidence="4" id="KW-0547">Nucleotide-binding</keyword>
<dbReference type="PANTHER" id="PTHR21064:SF6">
    <property type="entry name" value="AMINOGLYCOSIDE PHOSPHOTRANSFERASE DOMAIN-CONTAINING PROTEIN"/>
    <property type="match status" value="1"/>
</dbReference>
<proteinExistence type="inferred from homology"/>
<organism evidence="9 10">
    <name type="scientific">Ruegeria pomeroyi</name>
    <dbReference type="NCBI Taxonomy" id="89184"/>
    <lineage>
        <taxon>Bacteria</taxon>
        <taxon>Pseudomonadati</taxon>
        <taxon>Pseudomonadota</taxon>
        <taxon>Alphaproteobacteria</taxon>
        <taxon>Rhodobacterales</taxon>
        <taxon>Roseobacteraceae</taxon>
        <taxon>Ruegeria</taxon>
    </lineage>
</organism>
<dbReference type="AlphaFoldDB" id="A0A9Q3WPH2"/>
<evidence type="ECO:0000256" key="2">
    <source>
        <dbReference type="ARBA" id="ARBA00022679"/>
    </source>
</evidence>
<dbReference type="SUPFAM" id="SSF56112">
    <property type="entry name" value="Protein kinase-like (PK-like)"/>
    <property type="match status" value="1"/>
</dbReference>
<reference evidence="9" key="1">
    <citation type="journal article" date="2021" name="Environ. Microbiol.">
        <title>Cryptic niche differentiation of novel sediment ecotypes of Rugeria pomeroyi correlates with nitrate respiration.</title>
        <authorList>
            <person name="Lin X."/>
            <person name="McNichol J."/>
            <person name="Chu X."/>
            <person name="Qian Y."/>
            <person name="Luo H."/>
        </authorList>
    </citation>
    <scope>NUCLEOTIDE SEQUENCE</scope>
    <source>
        <strain evidence="9">SZCCDBB064</strain>
    </source>
</reference>
<evidence type="ECO:0000259" key="8">
    <source>
        <dbReference type="Pfam" id="PF01636"/>
    </source>
</evidence>
<evidence type="ECO:0000256" key="6">
    <source>
        <dbReference type="ARBA" id="ARBA00022840"/>
    </source>
</evidence>
<evidence type="ECO:0000256" key="5">
    <source>
        <dbReference type="ARBA" id="ARBA00022777"/>
    </source>
</evidence>
<keyword evidence="6" id="KW-0067">ATP-binding</keyword>
<keyword evidence="1" id="KW-0028">Amino-acid biosynthesis</keyword>
<dbReference type="GO" id="GO:0009088">
    <property type="term" value="P:threonine biosynthetic process"/>
    <property type="evidence" value="ECO:0007669"/>
    <property type="project" value="UniProtKB-KW"/>
</dbReference>
<evidence type="ECO:0000256" key="3">
    <source>
        <dbReference type="ARBA" id="ARBA00022697"/>
    </source>
</evidence>